<accession>A0A8S1QA06</accession>
<name>A0A8S1QA06_9CILI</name>
<evidence type="ECO:0000313" key="3">
    <source>
        <dbReference type="Proteomes" id="UP000692954"/>
    </source>
</evidence>
<dbReference type="EMBL" id="CAJJDN010000099">
    <property type="protein sequence ID" value="CAD8111754.1"/>
    <property type="molecule type" value="Genomic_DNA"/>
</dbReference>
<dbReference type="Proteomes" id="UP000692954">
    <property type="component" value="Unassembled WGS sequence"/>
</dbReference>
<comment type="caution">
    <text evidence="2">The sequence shown here is derived from an EMBL/GenBank/DDBJ whole genome shotgun (WGS) entry which is preliminary data.</text>
</comment>
<reference evidence="2" key="1">
    <citation type="submission" date="2021-01" db="EMBL/GenBank/DDBJ databases">
        <authorList>
            <consortium name="Genoscope - CEA"/>
            <person name="William W."/>
        </authorList>
    </citation>
    <scope>NUCLEOTIDE SEQUENCE</scope>
</reference>
<protein>
    <submittedName>
        <fullName evidence="2">Uncharacterized protein</fullName>
    </submittedName>
</protein>
<organism evidence="2 3">
    <name type="scientific">Paramecium sonneborni</name>
    <dbReference type="NCBI Taxonomy" id="65129"/>
    <lineage>
        <taxon>Eukaryota</taxon>
        <taxon>Sar</taxon>
        <taxon>Alveolata</taxon>
        <taxon>Ciliophora</taxon>
        <taxon>Intramacronucleata</taxon>
        <taxon>Oligohymenophorea</taxon>
        <taxon>Peniculida</taxon>
        <taxon>Parameciidae</taxon>
        <taxon>Paramecium</taxon>
    </lineage>
</organism>
<sequence length="446" mass="52575">MDKPKETIICSRNSQIGIQFKKSDGLLSNQIFNTKTQSPLLTSPLSARNSIYLDQSEIKQFNEQSNQESDEKNNYQGIHQVPQNITHKNFNKTQTQNKPKYFTQNYSQQNYNPYTDPRQIKKQFQINDQKNSKIIKQKNIDNINDQNQKFHQSQITNQNSGFKLFSKMQKIQTNNNNKSKEGHIVITLPKSKRKFDSFPSTKQRQQSNSLDQTNINDHFQRLLQNQEPRELYTQPFFYSQYSQISKITVSSSSEKFKQNLYKPIKKQRTNLSHQNKSYDQPQQQYYSDDSFEGNSQNVKKVDLYKLSQERVESLQNSNEKSNFNITSNVRNLNSSGYIKNQLYESPTQNYYNYQQTLESRQIDERAHNFQEQFKNSNLQANFNQFNQVSQTESYIQQNSITSKKPIQIKLNLKQFIQSEQQINHPTNSPRAFTLLEQYKNKTAANQ</sequence>
<dbReference type="OrthoDB" id="309943at2759"/>
<evidence type="ECO:0000313" key="2">
    <source>
        <dbReference type="EMBL" id="CAD8111754.1"/>
    </source>
</evidence>
<evidence type="ECO:0000256" key="1">
    <source>
        <dbReference type="SAM" id="MobiDB-lite"/>
    </source>
</evidence>
<feature type="compositionally biased region" description="Polar residues" evidence="1">
    <location>
        <begin position="198"/>
        <end position="213"/>
    </location>
</feature>
<feature type="compositionally biased region" description="Low complexity" evidence="1">
    <location>
        <begin position="277"/>
        <end position="288"/>
    </location>
</feature>
<dbReference type="AlphaFoldDB" id="A0A8S1QA06"/>
<keyword evidence="3" id="KW-1185">Reference proteome</keyword>
<proteinExistence type="predicted"/>
<gene>
    <name evidence="2" type="ORF">PSON_ATCC_30995.1.T0990041</name>
</gene>
<feature type="region of interest" description="Disordered" evidence="1">
    <location>
        <begin position="264"/>
        <end position="294"/>
    </location>
</feature>
<feature type="region of interest" description="Disordered" evidence="1">
    <location>
        <begin position="192"/>
        <end position="213"/>
    </location>
</feature>